<comment type="caution">
    <text evidence="1">The sequence shown here is derived from an EMBL/GenBank/DDBJ whole genome shotgun (WGS) entry which is preliminary data.</text>
</comment>
<gene>
    <name evidence="1" type="ORF">RDB_LOCUS171033</name>
</gene>
<name>A0A8H3GR57_9AGAM</name>
<dbReference type="AlphaFoldDB" id="A0A8H3GR57"/>
<dbReference type="Proteomes" id="UP000663846">
    <property type="component" value="Unassembled WGS sequence"/>
</dbReference>
<dbReference type="EMBL" id="CAJMWS010000913">
    <property type="protein sequence ID" value="CAE6468459.1"/>
    <property type="molecule type" value="Genomic_DNA"/>
</dbReference>
<dbReference type="SUPFAM" id="SSF54427">
    <property type="entry name" value="NTF2-like"/>
    <property type="match status" value="1"/>
</dbReference>
<proteinExistence type="predicted"/>
<evidence type="ECO:0000313" key="2">
    <source>
        <dbReference type="Proteomes" id="UP000663846"/>
    </source>
</evidence>
<evidence type="ECO:0000313" key="1">
    <source>
        <dbReference type="EMBL" id="CAE6468459.1"/>
    </source>
</evidence>
<reference evidence="1" key="1">
    <citation type="submission" date="2021-01" db="EMBL/GenBank/DDBJ databases">
        <authorList>
            <person name="Kaushik A."/>
        </authorList>
    </citation>
    <scope>NUCLEOTIDE SEQUENCE</scope>
    <source>
        <strain evidence="1">AG1-1C</strain>
    </source>
</reference>
<accession>A0A8H3GR57</accession>
<dbReference type="Gene3D" id="3.10.450.50">
    <property type="match status" value="1"/>
</dbReference>
<organism evidence="1 2">
    <name type="scientific">Rhizoctonia solani</name>
    <dbReference type="NCBI Taxonomy" id="456999"/>
    <lineage>
        <taxon>Eukaryota</taxon>
        <taxon>Fungi</taxon>
        <taxon>Dikarya</taxon>
        <taxon>Basidiomycota</taxon>
        <taxon>Agaricomycotina</taxon>
        <taxon>Agaricomycetes</taxon>
        <taxon>Cantharellales</taxon>
        <taxon>Ceratobasidiaceae</taxon>
        <taxon>Rhizoctonia</taxon>
    </lineage>
</organism>
<evidence type="ECO:0008006" key="3">
    <source>
        <dbReference type="Google" id="ProtNLM"/>
    </source>
</evidence>
<protein>
    <recommendedName>
        <fullName evidence="3">SnoaL-like domain-containing protein</fullName>
    </recommendedName>
</protein>
<sequence length="157" mass="17849">MLSPTVQISASGLTHDQLQAEQAWLEGYAKDVDSLDWSKWGERWDKDAFLQVGNLPKFQGKDAIGNFYKEAFINISDYVHHQYIRYSFDLPLGLIYTTGTVSFKIRDDKKGRTIQVQAIGVIHKRMGESVATGAELYFDNSPITTVLQEVMEERIAE</sequence>
<dbReference type="InterPro" id="IPR032710">
    <property type="entry name" value="NTF2-like_dom_sf"/>
</dbReference>